<accession>A0A5N5HF70</accession>
<dbReference type="Proteomes" id="UP000327157">
    <property type="component" value="Chromosome 2"/>
</dbReference>
<name>A0A5N5HF70_9ROSA</name>
<organism evidence="1 2">
    <name type="scientific">Pyrus ussuriensis x Pyrus communis</name>
    <dbReference type="NCBI Taxonomy" id="2448454"/>
    <lineage>
        <taxon>Eukaryota</taxon>
        <taxon>Viridiplantae</taxon>
        <taxon>Streptophyta</taxon>
        <taxon>Embryophyta</taxon>
        <taxon>Tracheophyta</taxon>
        <taxon>Spermatophyta</taxon>
        <taxon>Magnoliopsida</taxon>
        <taxon>eudicotyledons</taxon>
        <taxon>Gunneridae</taxon>
        <taxon>Pentapetalae</taxon>
        <taxon>rosids</taxon>
        <taxon>fabids</taxon>
        <taxon>Rosales</taxon>
        <taxon>Rosaceae</taxon>
        <taxon>Amygdaloideae</taxon>
        <taxon>Maleae</taxon>
        <taxon>Pyrus</taxon>
    </lineage>
</organism>
<dbReference type="AlphaFoldDB" id="A0A5N5HF70"/>
<evidence type="ECO:0000313" key="1">
    <source>
        <dbReference type="EMBL" id="KAB2626659.1"/>
    </source>
</evidence>
<dbReference type="EMBL" id="SMOL01000157">
    <property type="protein sequence ID" value="KAB2626659.1"/>
    <property type="molecule type" value="Genomic_DNA"/>
</dbReference>
<sequence length="80" mass="9042">MKVERLKLNGFCKWERKWTEVERLGCGNDGMKPRRSIFCVNACFGAGNAKESWKGKGMHGKVCGTTQYGRIAPLSFHIFS</sequence>
<reference evidence="1 2" key="1">
    <citation type="submission" date="2019-09" db="EMBL/GenBank/DDBJ databases">
        <authorList>
            <person name="Ou C."/>
        </authorList>
    </citation>
    <scope>NUCLEOTIDE SEQUENCE [LARGE SCALE GENOMIC DNA]</scope>
    <source>
        <strain evidence="1">S2</strain>
        <tissue evidence="1">Leaf</tissue>
    </source>
</reference>
<reference evidence="2" key="2">
    <citation type="submission" date="2019-10" db="EMBL/GenBank/DDBJ databases">
        <title>A de novo genome assembly of a pear dwarfing rootstock.</title>
        <authorList>
            <person name="Wang F."/>
            <person name="Wang J."/>
            <person name="Li S."/>
            <person name="Zhang Y."/>
            <person name="Fang M."/>
            <person name="Ma L."/>
            <person name="Zhao Y."/>
            <person name="Jiang S."/>
        </authorList>
    </citation>
    <scope>NUCLEOTIDE SEQUENCE [LARGE SCALE GENOMIC DNA]</scope>
</reference>
<gene>
    <name evidence="1" type="ORF">D8674_020277</name>
</gene>
<keyword evidence="2" id="KW-1185">Reference proteome</keyword>
<reference evidence="1 2" key="3">
    <citation type="submission" date="2019-11" db="EMBL/GenBank/DDBJ databases">
        <title>A de novo genome assembly of a pear dwarfing rootstock.</title>
        <authorList>
            <person name="Wang F."/>
            <person name="Wang J."/>
            <person name="Li S."/>
            <person name="Zhang Y."/>
            <person name="Fang M."/>
            <person name="Ma L."/>
            <person name="Zhao Y."/>
            <person name="Jiang S."/>
        </authorList>
    </citation>
    <scope>NUCLEOTIDE SEQUENCE [LARGE SCALE GENOMIC DNA]</scope>
    <source>
        <strain evidence="1">S2</strain>
        <tissue evidence="1">Leaf</tissue>
    </source>
</reference>
<comment type="caution">
    <text evidence="1">The sequence shown here is derived from an EMBL/GenBank/DDBJ whole genome shotgun (WGS) entry which is preliminary data.</text>
</comment>
<proteinExistence type="predicted"/>
<protein>
    <submittedName>
        <fullName evidence="1">Pentatricopeptide repeat-containing protein</fullName>
    </submittedName>
</protein>
<evidence type="ECO:0000313" key="2">
    <source>
        <dbReference type="Proteomes" id="UP000327157"/>
    </source>
</evidence>